<feature type="compositionally biased region" description="Basic and acidic residues" evidence="10">
    <location>
        <begin position="74"/>
        <end position="90"/>
    </location>
</feature>
<protein>
    <recommendedName>
        <fullName evidence="3">PCNA-associated factor</fullName>
    </recommendedName>
    <alternativeName>
        <fullName evidence="8">PCNA-associated factor of 15 kDa</fullName>
    </alternativeName>
    <alternativeName>
        <fullName evidence="9">PCNA-clamp-associated factor</fullName>
    </alternativeName>
</protein>
<evidence type="ECO:0000256" key="1">
    <source>
        <dbReference type="ARBA" id="ARBA00004123"/>
    </source>
</evidence>
<keyword evidence="4" id="KW-0963">Cytoplasm</keyword>
<dbReference type="GO" id="GO:0003682">
    <property type="term" value="F:chromatin binding"/>
    <property type="evidence" value="ECO:0007669"/>
    <property type="project" value="TreeGrafter"/>
</dbReference>
<dbReference type="PANTHER" id="PTHR15679:SF8">
    <property type="entry name" value="PCNA-ASSOCIATED FACTOR"/>
    <property type="match status" value="1"/>
</dbReference>
<evidence type="ECO:0000256" key="6">
    <source>
        <dbReference type="ARBA" id="ARBA00023204"/>
    </source>
</evidence>
<dbReference type="GO" id="GO:0019985">
    <property type="term" value="P:translesion synthesis"/>
    <property type="evidence" value="ECO:0007669"/>
    <property type="project" value="TreeGrafter"/>
</dbReference>
<evidence type="ECO:0000256" key="3">
    <source>
        <dbReference type="ARBA" id="ARBA00013777"/>
    </source>
</evidence>
<evidence type="ECO:0000313" key="12">
    <source>
        <dbReference type="EMBL" id="CAB3258526.1"/>
    </source>
</evidence>
<evidence type="ECO:0000256" key="4">
    <source>
        <dbReference type="ARBA" id="ARBA00022490"/>
    </source>
</evidence>
<dbReference type="InterPro" id="IPR040444">
    <property type="entry name" value="PCNA-AF"/>
</dbReference>
<feature type="compositionally biased region" description="Polar residues" evidence="10">
    <location>
        <begin position="111"/>
        <end position="123"/>
    </location>
</feature>
<evidence type="ECO:0000256" key="8">
    <source>
        <dbReference type="ARBA" id="ARBA00030014"/>
    </source>
</evidence>
<organism evidence="12">
    <name type="scientific">Phallusia mammillata</name>
    <dbReference type="NCBI Taxonomy" id="59560"/>
    <lineage>
        <taxon>Eukaryota</taxon>
        <taxon>Metazoa</taxon>
        <taxon>Chordata</taxon>
        <taxon>Tunicata</taxon>
        <taxon>Ascidiacea</taxon>
        <taxon>Phlebobranchia</taxon>
        <taxon>Ascidiidae</taxon>
        <taxon>Phallusia</taxon>
    </lineage>
</organism>
<dbReference type="Pfam" id="PF15715">
    <property type="entry name" value="PAF"/>
    <property type="match status" value="1"/>
</dbReference>
<evidence type="ECO:0000256" key="10">
    <source>
        <dbReference type="SAM" id="MobiDB-lite"/>
    </source>
</evidence>
<evidence type="ECO:0000256" key="2">
    <source>
        <dbReference type="ARBA" id="ARBA00004556"/>
    </source>
</evidence>
<proteinExistence type="evidence at transcript level"/>
<sequence length="156" mass="17100">MVRTKANTASASVRVAAEKAPRKNFSSGRSSSDFSSPSGKKEKHSVGGNPVCARPTPTWQKPIASFFTATLKQQPEKPEQEKNETPKDTVEETSPQHFHDDKENRNPIDEGQSSEQPEAATSSKTKRRRILMVESDSEEETTSGCIVSMEDSISAC</sequence>
<feature type="region of interest" description="Disordered" evidence="10">
    <location>
        <begin position="1"/>
        <end position="156"/>
    </location>
</feature>
<name>A0A6F9DFW9_9ASCI</name>
<evidence type="ECO:0000256" key="9">
    <source>
        <dbReference type="ARBA" id="ARBA00031186"/>
    </source>
</evidence>
<dbReference type="EMBL" id="LR786167">
    <property type="protein sequence ID" value="CAB3258526.1"/>
    <property type="molecule type" value="mRNA"/>
</dbReference>
<comment type="subcellular location">
    <subcellularLocation>
        <location evidence="2">Cytoplasm</location>
        <location evidence="2">Perinuclear region</location>
    </subcellularLocation>
    <subcellularLocation>
        <location evidence="1">Nucleus</location>
    </subcellularLocation>
</comment>
<dbReference type="GO" id="GO:0048471">
    <property type="term" value="C:perinuclear region of cytoplasm"/>
    <property type="evidence" value="ECO:0007669"/>
    <property type="project" value="UniProtKB-SubCell"/>
</dbReference>
<keyword evidence="7" id="KW-0539">Nucleus</keyword>
<dbReference type="PANTHER" id="PTHR15679">
    <property type="entry name" value="PCNA-ASSOCIATED FACTOR"/>
    <property type="match status" value="1"/>
</dbReference>
<gene>
    <name evidence="12" type="primary">Kiaa0101</name>
</gene>
<dbReference type="GO" id="GO:0051726">
    <property type="term" value="P:regulation of cell cycle"/>
    <property type="evidence" value="ECO:0007669"/>
    <property type="project" value="InterPro"/>
</dbReference>
<feature type="compositionally biased region" description="Low complexity" evidence="10">
    <location>
        <begin position="23"/>
        <end position="38"/>
    </location>
</feature>
<feature type="domain" description="PCNA-associated factor histone-like" evidence="11">
    <location>
        <begin position="1"/>
        <end position="140"/>
    </location>
</feature>
<accession>A0A6F9DFW9</accession>
<keyword evidence="5" id="KW-0227">DNA damage</keyword>
<feature type="compositionally biased region" description="Polar residues" evidence="10">
    <location>
        <begin position="1"/>
        <end position="11"/>
    </location>
</feature>
<keyword evidence="6" id="KW-0234">DNA repair</keyword>
<dbReference type="GO" id="GO:0006281">
    <property type="term" value="P:DNA repair"/>
    <property type="evidence" value="ECO:0007669"/>
    <property type="project" value="UniProtKB-KW"/>
</dbReference>
<dbReference type="GO" id="GO:0005634">
    <property type="term" value="C:nucleus"/>
    <property type="evidence" value="ECO:0007669"/>
    <property type="project" value="UniProtKB-SubCell"/>
</dbReference>
<feature type="compositionally biased region" description="Basic and acidic residues" evidence="10">
    <location>
        <begin position="97"/>
        <end position="108"/>
    </location>
</feature>
<evidence type="ECO:0000256" key="7">
    <source>
        <dbReference type="ARBA" id="ARBA00023242"/>
    </source>
</evidence>
<evidence type="ECO:0000256" key="5">
    <source>
        <dbReference type="ARBA" id="ARBA00022763"/>
    </source>
</evidence>
<dbReference type="AlphaFoldDB" id="A0A6F9DFW9"/>
<dbReference type="InterPro" id="IPR031444">
    <property type="entry name" value="PCNA-AF_dom"/>
</dbReference>
<reference evidence="12" key="1">
    <citation type="submission" date="2020-04" db="EMBL/GenBank/DDBJ databases">
        <authorList>
            <person name="Neveu A P."/>
        </authorList>
    </citation>
    <scope>NUCLEOTIDE SEQUENCE</scope>
    <source>
        <tissue evidence="12">Whole embryo</tissue>
    </source>
</reference>
<evidence type="ECO:0000259" key="11">
    <source>
        <dbReference type="Pfam" id="PF15715"/>
    </source>
</evidence>